<evidence type="ECO:0000256" key="2">
    <source>
        <dbReference type="ARBA" id="ARBA00022490"/>
    </source>
</evidence>
<evidence type="ECO:0000256" key="8">
    <source>
        <dbReference type="SAM" id="MobiDB-lite"/>
    </source>
</evidence>
<dbReference type="SMART" id="SM00968">
    <property type="entry name" value="SMC_hinge"/>
    <property type="match status" value="1"/>
</dbReference>
<reference evidence="10 11" key="1">
    <citation type="submission" date="2016-03" db="EMBL/GenBank/DDBJ databases">
        <authorList>
            <person name="Ploux O."/>
        </authorList>
    </citation>
    <scope>NUCLEOTIDE SEQUENCE [LARGE SCALE GENOMIC DNA]</scope>
    <source>
        <strain evidence="10 11">R0</strain>
    </source>
</reference>
<evidence type="ECO:0000259" key="9">
    <source>
        <dbReference type="SMART" id="SM00968"/>
    </source>
</evidence>
<dbReference type="HAMAP" id="MF_01894">
    <property type="entry name" value="Smc_prok"/>
    <property type="match status" value="1"/>
</dbReference>
<sequence length="1195" mass="135894">MRIKKIELIGFKSFKDRTVIHFDAGITGIVGPNGCGKSNIVDALMWVMGEMSAKDLRGSQMTDVIFGGAEGYAPLGMCEVSLTLENDGGAFPAKYIKHSEIMVTRRLHRNGEGEYFINKEPARLKDVQEIFMDTGAGSKGFSIIAQGMIGKIITAKAEDRRMLIEEAAGITKFKARKKESQRKLISTDQNLVRLQDIIGELKRQIDSLQRQAQRAERYRNIKNQIEDLDLWLSSAQYVELKRAADEAQNIFNEAQSMEVEGETNLSTLQGQLEVLKLQILEKEKLVESQQTEFFAKQSTVQKKEMEIQELRFEIEQARRNEQMTGTILQEQQARQELLARDKATLDSQVAELKEEAETLTAQFTEKNEIFQNSNNRISQVDEELTVKRRDLFAVGQSESSLDARVNSLRSQISDLTDRQDNEQLVLNELREKHVEFEGRRKKVFNELEKERQMQLDLANDFESFEANKKILTESAATKRAEMEQFKDSLNEVASRLYGLENLQNNFEGFQEGVKQVMLWQKTKTQELMADGSVVTHFQPVSEVVEVPAQYEVAMEAALGSRLQMLLSSDSDVALEAVDHLKEQKTGRSSFLSAQSSSQSLHRASAPENETGVQAILKDVVQAADKFKGTVAYLLDGVAIVDSIRTALALRPRYEGWTFVTLDGDTLTADGVLTGGSTESADSGVLKRRREIKELSDRKDEYAGKLALAQAALKKTEEQLTNVVNDFEGAQKRKVEQEIKVTELRKDLERAENELVNAQTAVERQEREVKKLTEQVEVQEQKMEELTIALQEAREKKTVLEMEVETLNKELSFTRTGFDGMQAEVTDLQVKSASKTQEYQGVLRQLEMVTKSLNDLDGQLTRMNEEAQGYSSQMTESQMTLEEKKIEFERLLDEVETMKLSVARTKDEYEVMSETVRQLEDEAMSSQRARNERQHKMNDSQLKLEQAKMKEQYLIDQVRERYMLNLPDVVEKYAGREGDFLTAEGELKELREKLAKIGEVNLSAIEEYEETAQRYEFLTKQHADLTEAKEQLRKVIDRINRICSKRFKETFDLVNDRFTRVFPVLFGGGEAWLEMVEETEKNEAGIEIIARPPGKKTQNVSLMSGGEKALTAVALVFSIFLVKPSPYCLLDEVDAPLDDANVFRFNDLVREMAKRSQIIVVTHNKHTMEVAKKLYGVTMQERGVSTMVSVSLQDIH</sequence>
<dbReference type="Gene3D" id="6.10.140.1720">
    <property type="match status" value="1"/>
</dbReference>
<dbReference type="InterPro" id="IPR027417">
    <property type="entry name" value="P-loop_NTPase"/>
</dbReference>
<dbReference type="EMBL" id="LUKE01000006">
    <property type="protein sequence ID" value="KYG61615.1"/>
    <property type="molecule type" value="Genomic_DNA"/>
</dbReference>
<dbReference type="FunFam" id="3.40.50.300:FF:000901">
    <property type="entry name" value="Chromosome partition protein Smc"/>
    <property type="match status" value="1"/>
</dbReference>
<evidence type="ECO:0000256" key="4">
    <source>
        <dbReference type="ARBA" id="ARBA00022840"/>
    </source>
</evidence>
<dbReference type="GO" id="GO:0003677">
    <property type="term" value="F:DNA binding"/>
    <property type="evidence" value="ECO:0007669"/>
    <property type="project" value="UniProtKB-UniRule"/>
</dbReference>
<dbReference type="Gene3D" id="3.30.70.1620">
    <property type="match status" value="1"/>
</dbReference>
<comment type="domain">
    <text evidence="7">Contains large globular domains required for ATP hydrolysis at each terminus and a third globular domain forming a flexible hinge near the middle of the molecule. These domains are separated by coiled-coil structures.</text>
</comment>
<keyword evidence="3 7" id="KW-0547">Nucleotide-binding</keyword>
<comment type="subunit">
    <text evidence="7">Homodimer.</text>
</comment>
<dbReference type="RefSeq" id="WP_061836697.1">
    <property type="nucleotide sequence ID" value="NZ_LUKE01000006.1"/>
</dbReference>
<keyword evidence="5 7" id="KW-0175">Coiled coil</keyword>
<feature type="domain" description="SMC hinge" evidence="9">
    <location>
        <begin position="534"/>
        <end position="650"/>
    </location>
</feature>
<gene>
    <name evidence="7" type="primary">smc</name>
    <name evidence="10" type="ORF">AZI86_18090</name>
</gene>
<dbReference type="AlphaFoldDB" id="A0A150WFG8"/>
<dbReference type="SUPFAM" id="SSF57997">
    <property type="entry name" value="Tropomyosin"/>
    <property type="match status" value="1"/>
</dbReference>
<feature type="binding site" evidence="7">
    <location>
        <begin position="32"/>
        <end position="39"/>
    </location>
    <ligand>
        <name>ATP</name>
        <dbReference type="ChEBI" id="CHEBI:30616"/>
    </ligand>
</feature>
<dbReference type="InterPro" id="IPR011890">
    <property type="entry name" value="SMC_prok"/>
</dbReference>
<feature type="coiled-coil region" evidence="7">
    <location>
        <begin position="691"/>
        <end position="809"/>
    </location>
</feature>
<dbReference type="InterPro" id="IPR010935">
    <property type="entry name" value="SMC_hinge"/>
</dbReference>
<feature type="coiled-coil region" evidence="7">
    <location>
        <begin position="412"/>
        <end position="446"/>
    </location>
</feature>
<dbReference type="PIRSF" id="PIRSF005719">
    <property type="entry name" value="SMC"/>
    <property type="match status" value="1"/>
</dbReference>
<dbReference type="SUPFAM" id="SSF75553">
    <property type="entry name" value="Smc hinge domain"/>
    <property type="match status" value="1"/>
</dbReference>
<feature type="region of interest" description="Disordered" evidence="8">
    <location>
        <begin position="587"/>
        <end position="607"/>
    </location>
</feature>
<dbReference type="OrthoDB" id="5287050at2"/>
<feature type="coiled-coil region" evidence="7">
    <location>
        <begin position="191"/>
        <end position="369"/>
    </location>
</feature>
<comment type="function">
    <text evidence="7">Required for chromosome condensation and partitioning.</text>
</comment>
<organism evidence="10 11">
    <name type="scientific">Bdellovibrio bacteriovorus</name>
    <dbReference type="NCBI Taxonomy" id="959"/>
    <lineage>
        <taxon>Bacteria</taxon>
        <taxon>Pseudomonadati</taxon>
        <taxon>Bdellovibrionota</taxon>
        <taxon>Bdellovibrionia</taxon>
        <taxon>Bdellovibrionales</taxon>
        <taxon>Pseudobdellovibrionaceae</taxon>
        <taxon>Bdellovibrio</taxon>
    </lineage>
</organism>
<dbReference type="InterPro" id="IPR003395">
    <property type="entry name" value="RecF/RecN/SMC_N"/>
</dbReference>
<evidence type="ECO:0000313" key="10">
    <source>
        <dbReference type="EMBL" id="KYG61615.1"/>
    </source>
</evidence>
<dbReference type="Pfam" id="PF02463">
    <property type="entry name" value="SMC_N"/>
    <property type="match status" value="1"/>
</dbReference>
<dbReference type="GO" id="GO:0006260">
    <property type="term" value="P:DNA replication"/>
    <property type="evidence" value="ECO:0007669"/>
    <property type="project" value="UniProtKB-UniRule"/>
</dbReference>
<dbReference type="PANTHER" id="PTHR43977">
    <property type="entry name" value="STRUCTURAL MAINTENANCE OF CHROMOSOMES PROTEIN 3"/>
    <property type="match status" value="1"/>
</dbReference>
<feature type="compositionally biased region" description="Low complexity" evidence="8">
    <location>
        <begin position="587"/>
        <end position="603"/>
    </location>
</feature>
<evidence type="ECO:0000256" key="1">
    <source>
        <dbReference type="ARBA" id="ARBA00004496"/>
    </source>
</evidence>
<feature type="coiled-coil region" evidence="7">
    <location>
        <begin position="1007"/>
        <end position="1041"/>
    </location>
</feature>
<keyword evidence="4 7" id="KW-0067">ATP-binding</keyword>
<comment type="subcellular location">
    <subcellularLocation>
        <location evidence="1 7">Cytoplasm</location>
    </subcellularLocation>
</comment>
<dbReference type="SUPFAM" id="SSF52540">
    <property type="entry name" value="P-loop containing nucleoside triphosphate hydrolases"/>
    <property type="match status" value="1"/>
</dbReference>
<evidence type="ECO:0000256" key="5">
    <source>
        <dbReference type="ARBA" id="ARBA00023054"/>
    </source>
</evidence>
<keyword evidence="2 7" id="KW-0963">Cytoplasm</keyword>
<dbReference type="GO" id="GO:0005524">
    <property type="term" value="F:ATP binding"/>
    <property type="evidence" value="ECO:0007669"/>
    <property type="project" value="UniProtKB-UniRule"/>
</dbReference>
<keyword evidence="11" id="KW-1185">Reference proteome</keyword>
<dbReference type="InterPro" id="IPR024704">
    <property type="entry name" value="SMC"/>
</dbReference>
<dbReference type="Gene3D" id="1.20.1060.20">
    <property type="match status" value="1"/>
</dbReference>
<dbReference type="GO" id="GO:0005694">
    <property type="term" value="C:chromosome"/>
    <property type="evidence" value="ECO:0007669"/>
    <property type="project" value="InterPro"/>
</dbReference>
<accession>A0A150WFG8</accession>
<dbReference type="GO" id="GO:0005737">
    <property type="term" value="C:cytoplasm"/>
    <property type="evidence" value="ECO:0007669"/>
    <property type="project" value="UniProtKB-SubCell"/>
</dbReference>
<proteinExistence type="inferred from homology"/>
<keyword evidence="6 7" id="KW-0238">DNA-binding</keyword>
<dbReference type="CDD" id="cd03278">
    <property type="entry name" value="ABC_SMC_barmotin"/>
    <property type="match status" value="1"/>
</dbReference>
<feature type="coiled-coil region" evidence="7">
    <location>
        <begin position="845"/>
        <end position="928"/>
    </location>
</feature>
<comment type="caution">
    <text evidence="10">The sequence shown here is derived from an EMBL/GenBank/DDBJ whole genome shotgun (WGS) entry which is preliminary data.</text>
</comment>
<evidence type="ECO:0000256" key="3">
    <source>
        <dbReference type="ARBA" id="ARBA00022741"/>
    </source>
</evidence>
<dbReference type="Proteomes" id="UP000075320">
    <property type="component" value="Unassembled WGS sequence"/>
</dbReference>
<evidence type="ECO:0000313" key="11">
    <source>
        <dbReference type="Proteomes" id="UP000075320"/>
    </source>
</evidence>
<dbReference type="GO" id="GO:0007059">
    <property type="term" value="P:chromosome segregation"/>
    <property type="evidence" value="ECO:0007669"/>
    <property type="project" value="UniProtKB-UniRule"/>
</dbReference>
<dbReference type="Gene3D" id="3.40.50.300">
    <property type="entry name" value="P-loop containing nucleotide triphosphate hydrolases"/>
    <property type="match status" value="2"/>
</dbReference>
<dbReference type="Pfam" id="PF06470">
    <property type="entry name" value="SMC_hinge"/>
    <property type="match status" value="1"/>
</dbReference>
<name>A0A150WFG8_BDEBC</name>
<evidence type="ECO:0000256" key="7">
    <source>
        <dbReference type="HAMAP-Rule" id="MF_01894"/>
    </source>
</evidence>
<comment type="similarity">
    <text evidence="7">Belongs to the SMC family.</text>
</comment>
<dbReference type="InterPro" id="IPR036277">
    <property type="entry name" value="SMC_hinge_sf"/>
</dbReference>
<dbReference type="GO" id="GO:0016887">
    <property type="term" value="F:ATP hydrolysis activity"/>
    <property type="evidence" value="ECO:0007669"/>
    <property type="project" value="InterPro"/>
</dbReference>
<dbReference type="NCBIfam" id="TIGR02168">
    <property type="entry name" value="SMC_prok_B"/>
    <property type="match status" value="1"/>
</dbReference>
<evidence type="ECO:0000256" key="6">
    <source>
        <dbReference type="ARBA" id="ARBA00023125"/>
    </source>
</evidence>
<protein>
    <recommendedName>
        <fullName evidence="7">Chromosome partition protein Smc</fullName>
    </recommendedName>
</protein>
<dbReference type="GO" id="GO:0030261">
    <property type="term" value="P:chromosome condensation"/>
    <property type="evidence" value="ECO:0007669"/>
    <property type="project" value="InterPro"/>
</dbReference>
<dbReference type="GO" id="GO:0007062">
    <property type="term" value="P:sister chromatid cohesion"/>
    <property type="evidence" value="ECO:0007669"/>
    <property type="project" value="InterPro"/>
</dbReference>